<evidence type="ECO:0000256" key="1">
    <source>
        <dbReference type="ARBA" id="ARBA00004651"/>
    </source>
</evidence>
<evidence type="ECO:0000256" key="6">
    <source>
        <dbReference type="ARBA" id="ARBA00022989"/>
    </source>
</evidence>
<protein>
    <submittedName>
        <fullName evidence="9">ABC transporter permease</fullName>
    </submittedName>
</protein>
<proteinExistence type="inferred from homology"/>
<feature type="transmembrane region" description="Helical" evidence="8">
    <location>
        <begin position="253"/>
        <end position="278"/>
    </location>
</feature>
<comment type="similarity">
    <text evidence="2">Belongs to the binding-protein-dependent transport system permease family. FecCD subfamily.</text>
</comment>
<dbReference type="InterPro" id="IPR000522">
    <property type="entry name" value="ABC_transptr_permease_BtuC"/>
</dbReference>
<dbReference type="FunFam" id="1.10.3470.10:FF:000001">
    <property type="entry name" value="Vitamin B12 ABC transporter permease BtuC"/>
    <property type="match status" value="1"/>
</dbReference>
<dbReference type="EMBL" id="CP016786">
    <property type="protein sequence ID" value="ASW43707.1"/>
    <property type="molecule type" value="Genomic_DNA"/>
</dbReference>
<evidence type="ECO:0000256" key="5">
    <source>
        <dbReference type="ARBA" id="ARBA00022692"/>
    </source>
</evidence>
<dbReference type="GO" id="GO:0022857">
    <property type="term" value="F:transmembrane transporter activity"/>
    <property type="evidence" value="ECO:0007669"/>
    <property type="project" value="InterPro"/>
</dbReference>
<gene>
    <name evidence="9" type="primary">btuC</name>
    <name evidence="9" type="ORF">BEN51_09500</name>
</gene>
<feature type="transmembrane region" description="Helical" evidence="8">
    <location>
        <begin position="12"/>
        <end position="31"/>
    </location>
</feature>
<keyword evidence="4" id="KW-1003">Cell membrane</keyword>
<evidence type="ECO:0000313" key="10">
    <source>
        <dbReference type="Proteomes" id="UP000264883"/>
    </source>
</evidence>
<dbReference type="PANTHER" id="PTHR30472:SF25">
    <property type="entry name" value="ABC TRANSPORTER PERMEASE PROTEIN MJ0876-RELATED"/>
    <property type="match status" value="1"/>
</dbReference>
<reference evidence="9 10" key="1">
    <citation type="submission" date="2016-08" db="EMBL/GenBank/DDBJ databases">
        <title>Complete Genome Sequence Of The Indigo Reducing Clostridium isatidis DSM15098.</title>
        <authorList>
            <person name="Little G.T."/>
            <person name="Minton N.P."/>
        </authorList>
    </citation>
    <scope>NUCLEOTIDE SEQUENCE [LARGE SCALE GENOMIC DNA]</scope>
    <source>
        <strain evidence="9 10">DSM 15098</strain>
    </source>
</reference>
<evidence type="ECO:0000256" key="2">
    <source>
        <dbReference type="ARBA" id="ARBA00007935"/>
    </source>
</evidence>
<dbReference type="KEGG" id="cia:BEN51_09500"/>
<dbReference type="GO" id="GO:0033214">
    <property type="term" value="P:siderophore-iron import into cell"/>
    <property type="evidence" value="ECO:0007669"/>
    <property type="project" value="TreeGrafter"/>
</dbReference>
<dbReference type="OrthoDB" id="9792889at2"/>
<dbReference type="Gene3D" id="1.10.3470.10">
    <property type="entry name" value="ABC transporter involved in vitamin B12 uptake, BtuC"/>
    <property type="match status" value="1"/>
</dbReference>
<sequence>MSINKINKRKILIIITIIMSFILILASLSIGSTKIKIDKIILIFFNKIINANIDSNIENKDISIIWNIRFPRALLAFTVGGALSASGAVVQSILKNPLASPYTLGISSGASLGVGILVISGIYIPILGNFSLASVGFLCSLLTIVLLIAFASKVDKVLSNNTIILLGMVISLFLNAIFTILAALYTKDIEAVILWQMGSFSMKSWRYLKISIPFFAFGLIGVLFYLSELDILTFGEEDAKSMGVETDKIKKHLFIFVAILTGAAVAIGGSIGFVDLIAPHVTRKLFGSKHSYVIPMSIVLGGMLMVISDLISRTIIIPIEIPVGAVTAIIGAPFFAYLYFRK</sequence>
<dbReference type="Proteomes" id="UP000264883">
    <property type="component" value="Chromosome"/>
</dbReference>
<organism evidence="9 10">
    <name type="scientific">Clostridium isatidis</name>
    <dbReference type="NCBI Taxonomy" id="182773"/>
    <lineage>
        <taxon>Bacteria</taxon>
        <taxon>Bacillati</taxon>
        <taxon>Bacillota</taxon>
        <taxon>Clostridia</taxon>
        <taxon>Eubacteriales</taxon>
        <taxon>Clostridiaceae</taxon>
        <taxon>Clostridium</taxon>
    </lineage>
</organism>
<feature type="transmembrane region" description="Helical" evidence="8">
    <location>
        <begin position="130"/>
        <end position="151"/>
    </location>
</feature>
<keyword evidence="7 8" id="KW-0472">Membrane</keyword>
<keyword evidence="10" id="KW-1185">Reference proteome</keyword>
<dbReference type="InterPro" id="IPR037294">
    <property type="entry name" value="ABC_BtuC-like"/>
</dbReference>
<evidence type="ECO:0000256" key="8">
    <source>
        <dbReference type="SAM" id="Phobius"/>
    </source>
</evidence>
<feature type="transmembrane region" description="Helical" evidence="8">
    <location>
        <begin position="207"/>
        <end position="226"/>
    </location>
</feature>
<evidence type="ECO:0000256" key="3">
    <source>
        <dbReference type="ARBA" id="ARBA00022448"/>
    </source>
</evidence>
<dbReference type="Pfam" id="PF01032">
    <property type="entry name" value="FecCD"/>
    <property type="match status" value="1"/>
</dbReference>
<dbReference type="PANTHER" id="PTHR30472">
    <property type="entry name" value="FERRIC ENTEROBACTIN TRANSPORT SYSTEM PERMEASE PROTEIN"/>
    <property type="match status" value="1"/>
</dbReference>
<keyword evidence="6 8" id="KW-1133">Transmembrane helix</keyword>
<keyword evidence="5 8" id="KW-0812">Transmembrane</keyword>
<dbReference type="SUPFAM" id="SSF81345">
    <property type="entry name" value="ABC transporter involved in vitamin B12 uptake, BtuC"/>
    <property type="match status" value="1"/>
</dbReference>
<keyword evidence="3" id="KW-0813">Transport</keyword>
<evidence type="ECO:0000256" key="7">
    <source>
        <dbReference type="ARBA" id="ARBA00023136"/>
    </source>
</evidence>
<feature type="transmembrane region" description="Helical" evidence="8">
    <location>
        <begin position="317"/>
        <end position="340"/>
    </location>
</feature>
<accession>A0A343JDU9</accession>
<feature type="transmembrane region" description="Helical" evidence="8">
    <location>
        <begin position="74"/>
        <end position="94"/>
    </location>
</feature>
<dbReference type="RefSeq" id="WP_119865841.1">
    <property type="nucleotide sequence ID" value="NZ_CP016786.1"/>
</dbReference>
<comment type="subcellular location">
    <subcellularLocation>
        <location evidence="1">Cell membrane</location>
        <topology evidence="1">Multi-pass membrane protein</topology>
    </subcellularLocation>
</comment>
<feature type="transmembrane region" description="Helical" evidence="8">
    <location>
        <begin position="100"/>
        <end position="123"/>
    </location>
</feature>
<name>A0A343JDU9_9CLOT</name>
<dbReference type="GO" id="GO:0005886">
    <property type="term" value="C:plasma membrane"/>
    <property type="evidence" value="ECO:0007669"/>
    <property type="project" value="UniProtKB-SubCell"/>
</dbReference>
<feature type="transmembrane region" description="Helical" evidence="8">
    <location>
        <begin position="290"/>
        <end position="311"/>
    </location>
</feature>
<evidence type="ECO:0000313" key="9">
    <source>
        <dbReference type="EMBL" id="ASW43707.1"/>
    </source>
</evidence>
<feature type="transmembrane region" description="Helical" evidence="8">
    <location>
        <begin position="163"/>
        <end position="186"/>
    </location>
</feature>
<dbReference type="AlphaFoldDB" id="A0A343JDU9"/>
<dbReference type="CDD" id="cd06550">
    <property type="entry name" value="TM_ABC_iron-siderophores_like"/>
    <property type="match status" value="1"/>
</dbReference>
<evidence type="ECO:0000256" key="4">
    <source>
        <dbReference type="ARBA" id="ARBA00022475"/>
    </source>
</evidence>